<keyword evidence="2" id="KW-1185">Reference proteome</keyword>
<proteinExistence type="predicted"/>
<name>A0AA39H3R4_9BILA</name>
<sequence length="84" mass="9793">MTHRFQSENVLKRKRADYLRGASLIPIYSSRKGSRDTVLGIFEHLAWRHCFRLFTEELSRSGASKNTFAFHALFTENCKDALKE</sequence>
<accession>A0AA39H3R4</accession>
<reference evidence="1" key="1">
    <citation type="submission" date="2023-06" db="EMBL/GenBank/DDBJ databases">
        <title>Genomic analysis of the entomopathogenic nematode Steinernema hermaphroditum.</title>
        <authorList>
            <person name="Schwarz E.M."/>
            <person name="Heppert J.K."/>
            <person name="Baniya A."/>
            <person name="Schwartz H.T."/>
            <person name="Tan C.-H."/>
            <person name="Antoshechkin I."/>
            <person name="Sternberg P.W."/>
            <person name="Goodrich-Blair H."/>
            <person name="Dillman A.R."/>
        </authorList>
    </citation>
    <scope>NUCLEOTIDE SEQUENCE</scope>
    <source>
        <strain evidence="1">PS9179</strain>
        <tissue evidence="1">Whole animal</tissue>
    </source>
</reference>
<gene>
    <name evidence="1" type="ORF">QR680_002704</name>
</gene>
<dbReference type="Proteomes" id="UP001175271">
    <property type="component" value="Unassembled WGS sequence"/>
</dbReference>
<dbReference type="EMBL" id="JAUCMV010000005">
    <property type="protein sequence ID" value="KAK0398676.1"/>
    <property type="molecule type" value="Genomic_DNA"/>
</dbReference>
<dbReference type="AlphaFoldDB" id="A0AA39H3R4"/>
<evidence type="ECO:0000313" key="2">
    <source>
        <dbReference type="Proteomes" id="UP001175271"/>
    </source>
</evidence>
<protein>
    <submittedName>
        <fullName evidence="1">Uncharacterized protein</fullName>
    </submittedName>
</protein>
<comment type="caution">
    <text evidence="1">The sequence shown here is derived from an EMBL/GenBank/DDBJ whole genome shotgun (WGS) entry which is preliminary data.</text>
</comment>
<organism evidence="1 2">
    <name type="scientific">Steinernema hermaphroditum</name>
    <dbReference type="NCBI Taxonomy" id="289476"/>
    <lineage>
        <taxon>Eukaryota</taxon>
        <taxon>Metazoa</taxon>
        <taxon>Ecdysozoa</taxon>
        <taxon>Nematoda</taxon>
        <taxon>Chromadorea</taxon>
        <taxon>Rhabditida</taxon>
        <taxon>Tylenchina</taxon>
        <taxon>Panagrolaimomorpha</taxon>
        <taxon>Strongyloidoidea</taxon>
        <taxon>Steinernematidae</taxon>
        <taxon>Steinernema</taxon>
    </lineage>
</organism>
<evidence type="ECO:0000313" key="1">
    <source>
        <dbReference type="EMBL" id="KAK0398676.1"/>
    </source>
</evidence>